<dbReference type="Proteomes" id="UP000188268">
    <property type="component" value="Unassembled WGS sequence"/>
</dbReference>
<dbReference type="AlphaFoldDB" id="A0A1R3IX34"/>
<sequence>RDVSEEREEKVYVKRRAMREKELE</sequence>
<dbReference type="Gramene" id="OMO87113">
    <property type="protein sequence ID" value="OMO87113"/>
    <property type="gene ID" value="CCACVL1_09260"/>
</dbReference>
<organism evidence="1 2">
    <name type="scientific">Corchorus capsularis</name>
    <name type="common">Jute</name>
    <dbReference type="NCBI Taxonomy" id="210143"/>
    <lineage>
        <taxon>Eukaryota</taxon>
        <taxon>Viridiplantae</taxon>
        <taxon>Streptophyta</taxon>
        <taxon>Embryophyta</taxon>
        <taxon>Tracheophyta</taxon>
        <taxon>Spermatophyta</taxon>
        <taxon>Magnoliopsida</taxon>
        <taxon>eudicotyledons</taxon>
        <taxon>Gunneridae</taxon>
        <taxon>Pentapetalae</taxon>
        <taxon>rosids</taxon>
        <taxon>malvids</taxon>
        <taxon>Malvales</taxon>
        <taxon>Malvaceae</taxon>
        <taxon>Grewioideae</taxon>
        <taxon>Apeibeae</taxon>
        <taxon>Corchorus</taxon>
    </lineage>
</organism>
<comment type="caution">
    <text evidence="1">The sequence shown here is derived from an EMBL/GenBank/DDBJ whole genome shotgun (WGS) entry which is preliminary data.</text>
</comment>
<name>A0A1R3IX34_COCAP</name>
<dbReference type="EMBL" id="AWWV01009306">
    <property type="protein sequence ID" value="OMO87113.1"/>
    <property type="molecule type" value="Genomic_DNA"/>
</dbReference>
<gene>
    <name evidence="1" type="ORF">CCACVL1_09260</name>
</gene>
<proteinExistence type="predicted"/>
<evidence type="ECO:0000313" key="2">
    <source>
        <dbReference type="Proteomes" id="UP000188268"/>
    </source>
</evidence>
<reference evidence="1 2" key="1">
    <citation type="submission" date="2013-09" db="EMBL/GenBank/DDBJ databases">
        <title>Corchorus capsularis genome sequencing.</title>
        <authorList>
            <person name="Alam M."/>
            <person name="Haque M.S."/>
            <person name="Islam M.S."/>
            <person name="Emdad E.M."/>
            <person name="Islam M.M."/>
            <person name="Ahmed B."/>
            <person name="Halim A."/>
            <person name="Hossen Q.M.M."/>
            <person name="Hossain M.Z."/>
            <person name="Ahmed R."/>
            <person name="Khan M.M."/>
            <person name="Islam R."/>
            <person name="Rashid M.M."/>
            <person name="Khan S.A."/>
            <person name="Rahman M.S."/>
            <person name="Alam M."/>
        </authorList>
    </citation>
    <scope>NUCLEOTIDE SEQUENCE [LARGE SCALE GENOMIC DNA]</scope>
    <source>
        <strain evidence="2">cv. CVL-1</strain>
        <tissue evidence="1">Whole seedling</tissue>
    </source>
</reference>
<accession>A0A1R3IX34</accession>
<evidence type="ECO:0000313" key="1">
    <source>
        <dbReference type="EMBL" id="OMO87113.1"/>
    </source>
</evidence>
<protein>
    <submittedName>
        <fullName evidence="1">Uncharacterized protein</fullName>
    </submittedName>
</protein>
<keyword evidence="2" id="KW-1185">Reference proteome</keyword>
<feature type="non-terminal residue" evidence="1">
    <location>
        <position position="1"/>
    </location>
</feature>